<dbReference type="AlphaFoldDB" id="A0A9J5ZZB7"/>
<dbReference type="OrthoDB" id="1747072at2759"/>
<evidence type="ECO:0000313" key="2">
    <source>
        <dbReference type="EMBL" id="KAG5617677.1"/>
    </source>
</evidence>
<sequence length="422" mass="47194">MLLVNTPVTFQCNHIQAIPATCDDILVVLVSLMEQYKCIFDIPTALPPHVGPSDHRIPLIDNASPISKRPYRFPGVKKDIIEKLILWDLASGTVFATVENNFTVSFGDLQNIQASYRLNGKNYLKWAQLSVKSIHCYIPLSSSLFLQTALKWLDDNIQHGIRALGYYRDLANIESTNSAAKLKEQLNADRRFSSANQLTGEDRKMVNTVESSEEQNTPNREQIHKLIGYPQNYKFQRKKGADDRGYRGQNYTNNRVQNSESNRRAQVNNVNCVEGLDMGRNPAPNIPHFQPAPCFTADQYNHLMKLIDKESSSQEPVANIADVASIWHQRLGHAPNTILQKIASLKPHMQSSSAFPLPTDDCFPPTFTSTSPPSSPSLLPDTVPAPSTSISPPPVIPQRRSSRSVKPPILHTDYVIKKVDST</sequence>
<proteinExistence type="predicted"/>
<comment type="caution">
    <text evidence="2">The sequence shown here is derived from an EMBL/GenBank/DDBJ whole genome shotgun (WGS) entry which is preliminary data.</text>
</comment>
<organism evidence="2 3">
    <name type="scientific">Solanum commersonii</name>
    <name type="common">Commerson's wild potato</name>
    <name type="synonym">Commerson's nightshade</name>
    <dbReference type="NCBI Taxonomy" id="4109"/>
    <lineage>
        <taxon>Eukaryota</taxon>
        <taxon>Viridiplantae</taxon>
        <taxon>Streptophyta</taxon>
        <taxon>Embryophyta</taxon>
        <taxon>Tracheophyta</taxon>
        <taxon>Spermatophyta</taxon>
        <taxon>Magnoliopsida</taxon>
        <taxon>eudicotyledons</taxon>
        <taxon>Gunneridae</taxon>
        <taxon>Pentapetalae</taxon>
        <taxon>asterids</taxon>
        <taxon>lamiids</taxon>
        <taxon>Solanales</taxon>
        <taxon>Solanaceae</taxon>
        <taxon>Solanoideae</taxon>
        <taxon>Solaneae</taxon>
        <taxon>Solanum</taxon>
    </lineage>
</organism>
<feature type="compositionally biased region" description="Polar residues" evidence="1">
    <location>
        <begin position="249"/>
        <end position="262"/>
    </location>
</feature>
<reference evidence="2 3" key="1">
    <citation type="submission" date="2020-09" db="EMBL/GenBank/DDBJ databases">
        <title>De no assembly of potato wild relative species, Solanum commersonii.</title>
        <authorList>
            <person name="Cho K."/>
        </authorList>
    </citation>
    <scope>NUCLEOTIDE SEQUENCE [LARGE SCALE GENOMIC DNA]</scope>
    <source>
        <strain evidence="2">LZ3.2</strain>
        <tissue evidence="2">Leaf</tissue>
    </source>
</reference>
<dbReference type="EMBL" id="JACXVP010000003">
    <property type="protein sequence ID" value="KAG5617677.1"/>
    <property type="molecule type" value="Genomic_DNA"/>
</dbReference>
<gene>
    <name evidence="2" type="ORF">H5410_017501</name>
</gene>
<protein>
    <submittedName>
        <fullName evidence="2">Uncharacterized protein</fullName>
    </submittedName>
</protein>
<evidence type="ECO:0000256" key="1">
    <source>
        <dbReference type="SAM" id="MobiDB-lite"/>
    </source>
</evidence>
<dbReference type="Proteomes" id="UP000824120">
    <property type="component" value="Chromosome 3"/>
</dbReference>
<evidence type="ECO:0000313" key="3">
    <source>
        <dbReference type="Proteomes" id="UP000824120"/>
    </source>
</evidence>
<keyword evidence="3" id="KW-1185">Reference proteome</keyword>
<feature type="region of interest" description="Disordered" evidence="1">
    <location>
        <begin position="363"/>
        <end position="409"/>
    </location>
</feature>
<accession>A0A9J5ZZB7</accession>
<feature type="region of interest" description="Disordered" evidence="1">
    <location>
        <begin position="239"/>
        <end position="262"/>
    </location>
</feature>
<feature type="compositionally biased region" description="Low complexity" evidence="1">
    <location>
        <begin position="363"/>
        <end position="390"/>
    </location>
</feature>
<name>A0A9J5ZZB7_SOLCO</name>